<dbReference type="InterPro" id="IPR008283">
    <property type="entry name" value="Peptidase_M17_N"/>
</dbReference>
<accession>A0A3A1Y180</accession>
<evidence type="ECO:0000256" key="1">
    <source>
        <dbReference type="ARBA" id="ARBA00000135"/>
    </source>
</evidence>
<feature type="binding site" evidence="8">
    <location>
        <position position="283"/>
    </location>
    <ligand>
        <name>Mn(2+)</name>
        <dbReference type="ChEBI" id="CHEBI:29035"/>
        <label>1</label>
    </ligand>
</feature>
<dbReference type="InterPro" id="IPR023042">
    <property type="entry name" value="Peptidase_M17_leu_NH2_pept"/>
</dbReference>
<evidence type="ECO:0000256" key="2">
    <source>
        <dbReference type="ARBA" id="ARBA00000967"/>
    </source>
</evidence>
<dbReference type="InterPro" id="IPR011356">
    <property type="entry name" value="Leucine_aapep/pepB"/>
</dbReference>
<feature type="domain" description="Cytosol aminopeptidase" evidence="9">
    <location>
        <begin position="358"/>
        <end position="365"/>
    </location>
</feature>
<dbReference type="GO" id="GO:0006508">
    <property type="term" value="P:proteolysis"/>
    <property type="evidence" value="ECO:0007669"/>
    <property type="project" value="UniProtKB-KW"/>
</dbReference>
<dbReference type="Gene3D" id="3.40.220.10">
    <property type="entry name" value="Leucine Aminopeptidase, subunit E, domain 1"/>
    <property type="match status" value="1"/>
</dbReference>
<keyword evidence="6 8" id="KW-0378">Hydrolase</keyword>
<feature type="binding site" evidence="8">
    <location>
        <position position="301"/>
    </location>
    <ligand>
        <name>Mn(2+)</name>
        <dbReference type="ChEBI" id="CHEBI:29035"/>
        <label>2</label>
    </ligand>
</feature>
<dbReference type="NCBIfam" id="NF002074">
    <property type="entry name" value="PRK00913.1-4"/>
    <property type="match status" value="1"/>
</dbReference>
<sequence>MLFNVVNTLQHGKEDTLVLFANAEKKVVKTNELKEETVADVERLLVLDNFKGSVGEVSHFYGVEGLTGFTRVIVVGLGKDATISPKALKSVAAALVKKLREVKASSLTLLLPENLLGLEQDDIYRTALVFVEAINFNRYKFKRYLTLDKPEEGHADDCSCCTGVKSYHFLTDKDKAGAFEAGLTDARCISAGIKLARDLGNLPGNVCTPRYLADQGEKLARDYDNITTEVLDEEQLEALGMGCYLAVGKGSANRPYLTVVKYNGAADSNERPYVFVGKGMTFDTGGYSIKPAASMEEMKYDMCGAASVLGLVKAVAELNLPINLVGVVAGCENLISSTSYRPGDILKSMNGLTVEVNNTDAEGRLVLCDSLTYVSRFNPLKVIDIATLTGACMVALGSRLTGVFSENDTFAQELVDAGKYVDDAGWRLPLDDDFRADMRGNHADLTNAGVRFGGASTAAAFLSYFTKEYDWAHLDIAGSAWVSGKNHLATGRPVSLMARWLQNQVMAKEAK</sequence>
<evidence type="ECO:0000256" key="3">
    <source>
        <dbReference type="ARBA" id="ARBA00009528"/>
    </source>
</evidence>
<evidence type="ECO:0000313" key="11">
    <source>
        <dbReference type="Proteomes" id="UP000265691"/>
    </source>
</evidence>
<feature type="binding site" evidence="8">
    <location>
        <position position="278"/>
    </location>
    <ligand>
        <name>Mn(2+)</name>
        <dbReference type="ChEBI" id="CHEBI:29035"/>
        <label>2</label>
    </ligand>
</feature>
<evidence type="ECO:0000259" key="9">
    <source>
        <dbReference type="PROSITE" id="PS00631"/>
    </source>
</evidence>
<feature type="binding site" evidence="8">
    <location>
        <position position="360"/>
    </location>
    <ligand>
        <name>Mn(2+)</name>
        <dbReference type="ChEBI" id="CHEBI:29035"/>
        <label>1</label>
    </ligand>
</feature>
<dbReference type="Proteomes" id="UP000265691">
    <property type="component" value="Unassembled WGS sequence"/>
</dbReference>
<comment type="caution">
    <text evidence="10">The sequence shown here is derived from an EMBL/GenBank/DDBJ whole genome shotgun (WGS) entry which is preliminary data.</text>
</comment>
<feature type="binding site" evidence="8">
    <location>
        <position position="283"/>
    </location>
    <ligand>
        <name>Mn(2+)</name>
        <dbReference type="ChEBI" id="CHEBI:29035"/>
        <label>2</label>
    </ligand>
</feature>
<evidence type="ECO:0000313" key="10">
    <source>
        <dbReference type="EMBL" id="RIY31036.1"/>
    </source>
</evidence>
<keyword evidence="5 8" id="KW-0645">Protease</keyword>
<comment type="function">
    <text evidence="8">Presumably involved in the processing and regular turnover of intracellular proteins. Catalyzes the removal of unsubstituted N-terminal amino acids from various peptides.</text>
</comment>
<dbReference type="RefSeq" id="WP_119525823.1">
    <property type="nucleotide sequence ID" value="NZ_NRHC01000159.1"/>
</dbReference>
<evidence type="ECO:0000256" key="5">
    <source>
        <dbReference type="ARBA" id="ARBA00022670"/>
    </source>
</evidence>
<keyword evidence="11" id="KW-1185">Reference proteome</keyword>
<dbReference type="EC" id="3.4.11.1" evidence="8"/>
<keyword evidence="8" id="KW-0963">Cytoplasm</keyword>
<dbReference type="PANTHER" id="PTHR11963">
    <property type="entry name" value="LEUCINE AMINOPEPTIDASE-RELATED"/>
    <property type="match status" value="1"/>
</dbReference>
<dbReference type="GO" id="GO:0005737">
    <property type="term" value="C:cytoplasm"/>
    <property type="evidence" value="ECO:0007669"/>
    <property type="project" value="UniProtKB-SubCell"/>
</dbReference>
<comment type="cofactor">
    <cofactor evidence="8">
        <name>Mn(2+)</name>
        <dbReference type="ChEBI" id="CHEBI:29035"/>
    </cofactor>
    <text evidence="8">Binds 2 manganese ions per subunit.</text>
</comment>
<feature type="active site" evidence="8">
    <location>
        <position position="290"/>
    </location>
</feature>
<evidence type="ECO:0000256" key="7">
    <source>
        <dbReference type="ARBA" id="ARBA00023211"/>
    </source>
</evidence>
<dbReference type="CDD" id="cd00433">
    <property type="entry name" value="Peptidase_M17"/>
    <property type="match status" value="1"/>
</dbReference>
<dbReference type="Gene3D" id="3.40.630.10">
    <property type="entry name" value="Zn peptidases"/>
    <property type="match status" value="1"/>
</dbReference>
<dbReference type="OrthoDB" id="9809354at2"/>
<comment type="catalytic activity">
    <reaction evidence="2 8">
        <text>Release of an N-terminal amino acid, preferentially leucine, but not glutamic or aspartic acids.</text>
        <dbReference type="EC" id="3.4.11.10"/>
    </reaction>
</comment>
<gene>
    <name evidence="8" type="primary">pepA</name>
    <name evidence="10" type="ORF">CKF54_08030</name>
</gene>
<organism evidence="10 11">
    <name type="scientific">Psittacicella hinzii</name>
    <dbReference type="NCBI Taxonomy" id="2028575"/>
    <lineage>
        <taxon>Bacteria</taxon>
        <taxon>Pseudomonadati</taxon>
        <taxon>Pseudomonadota</taxon>
        <taxon>Gammaproteobacteria</taxon>
        <taxon>Pasteurellales</taxon>
        <taxon>Psittacicellaceae</taxon>
        <taxon>Psittacicella</taxon>
    </lineage>
</organism>
<comment type="similarity">
    <text evidence="3 8">Belongs to the peptidase M17 family.</text>
</comment>
<feature type="binding site" evidence="8">
    <location>
        <position position="362"/>
    </location>
    <ligand>
        <name>Mn(2+)</name>
        <dbReference type="ChEBI" id="CHEBI:29035"/>
        <label>2</label>
    </ligand>
</feature>
<feature type="active site" evidence="8">
    <location>
        <position position="364"/>
    </location>
</feature>
<dbReference type="EMBL" id="NRHC01000159">
    <property type="protein sequence ID" value="RIY31036.1"/>
    <property type="molecule type" value="Genomic_DNA"/>
</dbReference>
<name>A0A3A1Y180_9GAMM</name>
<protein>
    <recommendedName>
        <fullName evidence="8">Probable cytosol aminopeptidase</fullName>
        <ecNumber evidence="8">3.4.11.1</ecNumber>
    </recommendedName>
    <alternativeName>
        <fullName evidence="8">Leucine aminopeptidase</fullName>
        <shortName evidence="8">LAP</shortName>
        <ecNumber evidence="8">3.4.11.10</ecNumber>
    </alternativeName>
    <alternativeName>
        <fullName evidence="8">Leucyl aminopeptidase</fullName>
    </alternativeName>
</protein>
<dbReference type="PROSITE" id="PS00631">
    <property type="entry name" value="CYTOSOL_AP"/>
    <property type="match status" value="1"/>
</dbReference>
<dbReference type="PRINTS" id="PR00481">
    <property type="entry name" value="LAMNOPPTDASE"/>
</dbReference>
<dbReference type="Pfam" id="PF02789">
    <property type="entry name" value="Peptidase_M17_N"/>
    <property type="match status" value="1"/>
</dbReference>
<dbReference type="PANTHER" id="PTHR11963:SF23">
    <property type="entry name" value="CYTOSOL AMINOPEPTIDASE"/>
    <property type="match status" value="1"/>
</dbReference>
<dbReference type="GO" id="GO:0070006">
    <property type="term" value="F:metalloaminopeptidase activity"/>
    <property type="evidence" value="ECO:0007669"/>
    <property type="project" value="InterPro"/>
</dbReference>
<dbReference type="SUPFAM" id="SSF52949">
    <property type="entry name" value="Macro domain-like"/>
    <property type="match status" value="1"/>
</dbReference>
<keyword evidence="4 8" id="KW-0031">Aminopeptidase</keyword>
<dbReference type="HAMAP" id="MF_00181">
    <property type="entry name" value="Cytosol_peptidase_M17"/>
    <property type="match status" value="1"/>
</dbReference>
<evidence type="ECO:0000256" key="6">
    <source>
        <dbReference type="ARBA" id="ARBA00022801"/>
    </source>
</evidence>
<comment type="catalytic activity">
    <reaction evidence="1 8">
        <text>Release of an N-terminal amino acid, Xaa-|-Yaa-, in which Xaa is preferably Leu, but may be other amino acids including Pro although not Arg or Lys, and Yaa may be Pro. Amino acid amides and methyl esters are also readily hydrolyzed, but rates on arylamides are exceedingly low.</text>
        <dbReference type="EC" id="3.4.11.1"/>
    </reaction>
</comment>
<dbReference type="EC" id="3.4.11.10" evidence="8"/>
<keyword evidence="8" id="KW-0479">Metal-binding</keyword>
<proteinExistence type="inferred from homology"/>
<dbReference type="GO" id="GO:0030145">
    <property type="term" value="F:manganese ion binding"/>
    <property type="evidence" value="ECO:0007669"/>
    <property type="project" value="UniProtKB-UniRule"/>
</dbReference>
<dbReference type="InterPro" id="IPR043472">
    <property type="entry name" value="Macro_dom-like"/>
</dbReference>
<dbReference type="InterPro" id="IPR000819">
    <property type="entry name" value="Peptidase_M17_C"/>
</dbReference>
<dbReference type="Pfam" id="PF00883">
    <property type="entry name" value="Peptidase_M17"/>
    <property type="match status" value="1"/>
</dbReference>
<feature type="binding site" evidence="8">
    <location>
        <position position="362"/>
    </location>
    <ligand>
        <name>Mn(2+)</name>
        <dbReference type="ChEBI" id="CHEBI:29035"/>
        <label>1</label>
    </ligand>
</feature>
<evidence type="ECO:0000256" key="4">
    <source>
        <dbReference type="ARBA" id="ARBA00022438"/>
    </source>
</evidence>
<dbReference type="AlphaFoldDB" id="A0A3A1Y180"/>
<reference evidence="10 11" key="1">
    <citation type="submission" date="2017-08" db="EMBL/GenBank/DDBJ databases">
        <title>Reclassification of Bisgaard taxon 37 and 44.</title>
        <authorList>
            <person name="Christensen H."/>
        </authorList>
    </citation>
    <scope>NUCLEOTIDE SEQUENCE [LARGE SCALE GENOMIC DNA]</scope>
    <source>
        <strain evidence="10 11">B96_3</strain>
    </source>
</reference>
<keyword evidence="7 8" id="KW-0464">Manganese</keyword>
<comment type="subcellular location">
    <subcellularLocation>
        <location evidence="8">Cytoplasm</location>
    </subcellularLocation>
</comment>
<dbReference type="SUPFAM" id="SSF53187">
    <property type="entry name" value="Zn-dependent exopeptidases"/>
    <property type="match status" value="1"/>
</dbReference>
<evidence type="ECO:0000256" key="8">
    <source>
        <dbReference type="HAMAP-Rule" id="MF_00181"/>
    </source>
</evidence>